<dbReference type="STRING" id="1419482.SAMN05444266_110234"/>
<keyword evidence="3" id="KW-1185">Reference proteome</keyword>
<accession>A0A1M7LB45</accession>
<name>A0A1M7LB45_9BACT</name>
<gene>
    <name evidence="2" type="ORF">SAMN05444266_110234</name>
</gene>
<dbReference type="Proteomes" id="UP000184420">
    <property type="component" value="Unassembled WGS sequence"/>
</dbReference>
<sequence length="61" mass="7136">MHIPFFHLHPHQDPKNGEREYGNVIHEEPDHNESEGAEFMNEDLRMVEQPFAGEDAPTHDE</sequence>
<dbReference type="AlphaFoldDB" id="A0A1M7LB45"/>
<evidence type="ECO:0000313" key="2">
    <source>
        <dbReference type="EMBL" id="SHM75293.1"/>
    </source>
</evidence>
<protein>
    <submittedName>
        <fullName evidence="2">Uncharacterized protein</fullName>
    </submittedName>
</protein>
<proteinExistence type="predicted"/>
<evidence type="ECO:0000256" key="1">
    <source>
        <dbReference type="SAM" id="MobiDB-lite"/>
    </source>
</evidence>
<feature type="region of interest" description="Disordered" evidence="1">
    <location>
        <begin position="1"/>
        <end position="21"/>
    </location>
</feature>
<feature type="compositionally biased region" description="Basic and acidic residues" evidence="1">
    <location>
        <begin position="10"/>
        <end position="21"/>
    </location>
</feature>
<evidence type="ECO:0000313" key="3">
    <source>
        <dbReference type="Proteomes" id="UP000184420"/>
    </source>
</evidence>
<dbReference type="RefSeq" id="WP_073086484.1">
    <property type="nucleotide sequence ID" value="NZ_FRBL01000010.1"/>
</dbReference>
<organism evidence="2 3">
    <name type="scientific">Chitinophaga jiangningensis</name>
    <dbReference type="NCBI Taxonomy" id="1419482"/>
    <lineage>
        <taxon>Bacteria</taxon>
        <taxon>Pseudomonadati</taxon>
        <taxon>Bacteroidota</taxon>
        <taxon>Chitinophagia</taxon>
        <taxon>Chitinophagales</taxon>
        <taxon>Chitinophagaceae</taxon>
        <taxon>Chitinophaga</taxon>
    </lineage>
</organism>
<reference evidence="2 3" key="1">
    <citation type="submission" date="2016-11" db="EMBL/GenBank/DDBJ databases">
        <authorList>
            <person name="Jaros S."/>
            <person name="Januszkiewicz K."/>
            <person name="Wedrychowicz H."/>
        </authorList>
    </citation>
    <scope>NUCLEOTIDE SEQUENCE [LARGE SCALE GENOMIC DNA]</scope>
    <source>
        <strain evidence="2 3">DSM 27406</strain>
    </source>
</reference>
<dbReference type="EMBL" id="FRBL01000010">
    <property type="protein sequence ID" value="SHM75293.1"/>
    <property type="molecule type" value="Genomic_DNA"/>
</dbReference>